<reference evidence="10" key="1">
    <citation type="submission" date="2021-02" db="EMBL/GenBank/DDBJ databases">
        <authorList>
            <person name="Nowell W R."/>
        </authorList>
    </citation>
    <scope>NUCLEOTIDE SEQUENCE</scope>
</reference>
<keyword evidence="9" id="KW-0119">Carbohydrate metabolism</keyword>
<comment type="similarity">
    <text evidence="2 9">Belongs to the sulfotransferase 2 family.</text>
</comment>
<dbReference type="EMBL" id="CAJNOR010003125">
    <property type="protein sequence ID" value="CAF1380178.1"/>
    <property type="molecule type" value="Genomic_DNA"/>
</dbReference>
<dbReference type="PANTHER" id="PTHR12137:SF54">
    <property type="entry name" value="CARBOHYDRATE SULFOTRANSFERASE"/>
    <property type="match status" value="1"/>
</dbReference>
<evidence type="ECO:0000256" key="9">
    <source>
        <dbReference type="RuleBase" id="RU364020"/>
    </source>
</evidence>
<comment type="subcellular location">
    <subcellularLocation>
        <location evidence="1 9">Golgi apparatus membrane</location>
        <topology evidence="1 9">Single-pass type II membrane protein</topology>
    </subcellularLocation>
</comment>
<gene>
    <name evidence="10" type="ORF">EDS130_LOCUS15169</name>
    <name evidence="11" type="ORF">XAT740_LOCUS33032</name>
</gene>
<proteinExistence type="inferred from homology"/>
<evidence type="ECO:0000313" key="11">
    <source>
        <dbReference type="EMBL" id="CAF1380178.1"/>
    </source>
</evidence>
<organism evidence="10 13">
    <name type="scientific">Adineta ricciae</name>
    <name type="common">Rotifer</name>
    <dbReference type="NCBI Taxonomy" id="249248"/>
    <lineage>
        <taxon>Eukaryota</taxon>
        <taxon>Metazoa</taxon>
        <taxon>Spiralia</taxon>
        <taxon>Gnathifera</taxon>
        <taxon>Rotifera</taxon>
        <taxon>Eurotatoria</taxon>
        <taxon>Bdelloidea</taxon>
        <taxon>Adinetida</taxon>
        <taxon>Adinetidae</taxon>
        <taxon>Adineta</taxon>
    </lineage>
</organism>
<evidence type="ECO:0000256" key="1">
    <source>
        <dbReference type="ARBA" id="ARBA00004323"/>
    </source>
</evidence>
<evidence type="ECO:0000256" key="7">
    <source>
        <dbReference type="ARBA" id="ARBA00023136"/>
    </source>
</evidence>
<keyword evidence="12" id="KW-1185">Reference proteome</keyword>
<dbReference type="OrthoDB" id="2019940at2759"/>
<evidence type="ECO:0000313" key="13">
    <source>
        <dbReference type="Proteomes" id="UP000663852"/>
    </source>
</evidence>
<dbReference type="GO" id="GO:0008146">
    <property type="term" value="F:sulfotransferase activity"/>
    <property type="evidence" value="ECO:0007669"/>
    <property type="project" value="InterPro"/>
</dbReference>
<keyword evidence="4" id="KW-0812">Transmembrane</keyword>
<dbReference type="EMBL" id="CAJNOJ010000063">
    <property type="protein sequence ID" value="CAF1006665.1"/>
    <property type="molecule type" value="Genomic_DNA"/>
</dbReference>
<evidence type="ECO:0000256" key="4">
    <source>
        <dbReference type="ARBA" id="ARBA00022692"/>
    </source>
</evidence>
<evidence type="ECO:0000313" key="12">
    <source>
        <dbReference type="Proteomes" id="UP000663828"/>
    </source>
</evidence>
<dbReference type="Pfam" id="PF03567">
    <property type="entry name" value="Sulfotransfer_2"/>
    <property type="match status" value="1"/>
</dbReference>
<dbReference type="GO" id="GO:0016051">
    <property type="term" value="P:carbohydrate biosynthetic process"/>
    <property type="evidence" value="ECO:0007669"/>
    <property type="project" value="InterPro"/>
</dbReference>
<keyword evidence="7" id="KW-0472">Membrane</keyword>
<sequence length="394" mass="46917">MSIIIPRTVSRRISHHQNSPIVDENRLKSLKKQCGHIYNPYYRGYSKVLHSDKTLNYLGFLLQSHSLFYCSVPKVATRTILPFITYLHVRDDLLPLTKNHSSHVNMFNSKSQKITDTFNSEYIMKMIFNSSQDRLRKPNIELSTILESFLSRLIHKDASKIDLWVLYAQESLPYIRLRNLIDTSRIFSVNFTRAIFVRHPLDRLASAYMDKIGSLKNRSSSYDELRQKICQHNSLFYLNISQSKFSFRRKKIFSTNVVEGCRNVIPTFEHFLQYIFSKGLRDDVHWQPYTKLCQVCLLKYNFIGKYETIRTDLQRFMTLLGINSQKWNRNDYAKTGNTKENYQSLYKNLSNQMLCTLKRFYHDDFNVFNYRFDDYLIKKKDLHCEYKSFLGKFQ</sequence>
<keyword evidence="8 9" id="KW-0325">Glycoprotein</keyword>
<keyword evidence="5" id="KW-1133">Transmembrane helix</keyword>
<evidence type="ECO:0000256" key="6">
    <source>
        <dbReference type="ARBA" id="ARBA00023034"/>
    </source>
</evidence>
<dbReference type="InterPro" id="IPR018011">
    <property type="entry name" value="Carb_sulfotrans_8-10"/>
</dbReference>
<dbReference type="AlphaFoldDB" id="A0A814H989"/>
<dbReference type="Proteomes" id="UP000663852">
    <property type="component" value="Unassembled WGS sequence"/>
</dbReference>
<comment type="caution">
    <text evidence="10">The sequence shown here is derived from an EMBL/GenBank/DDBJ whole genome shotgun (WGS) entry which is preliminary data.</text>
</comment>
<dbReference type="EC" id="2.8.2.-" evidence="9"/>
<evidence type="ECO:0000256" key="5">
    <source>
        <dbReference type="ARBA" id="ARBA00022989"/>
    </source>
</evidence>
<evidence type="ECO:0000256" key="3">
    <source>
        <dbReference type="ARBA" id="ARBA00022679"/>
    </source>
</evidence>
<dbReference type="PANTHER" id="PTHR12137">
    <property type="entry name" value="CARBOHYDRATE SULFOTRANSFERASE"/>
    <property type="match status" value="1"/>
</dbReference>
<protein>
    <recommendedName>
        <fullName evidence="9">Carbohydrate sulfotransferase</fullName>
        <ecNumber evidence="9">2.8.2.-</ecNumber>
    </recommendedName>
</protein>
<keyword evidence="6 9" id="KW-0333">Golgi apparatus</keyword>
<evidence type="ECO:0000313" key="10">
    <source>
        <dbReference type="EMBL" id="CAF1006665.1"/>
    </source>
</evidence>
<keyword evidence="9" id="KW-0735">Signal-anchor</keyword>
<accession>A0A814H989</accession>
<evidence type="ECO:0000256" key="8">
    <source>
        <dbReference type="ARBA" id="ARBA00023180"/>
    </source>
</evidence>
<keyword evidence="3 9" id="KW-0808">Transferase</keyword>
<dbReference type="Proteomes" id="UP000663828">
    <property type="component" value="Unassembled WGS sequence"/>
</dbReference>
<dbReference type="GO" id="GO:0000139">
    <property type="term" value="C:Golgi membrane"/>
    <property type="evidence" value="ECO:0007669"/>
    <property type="project" value="UniProtKB-SubCell"/>
</dbReference>
<name>A0A814H989_ADIRI</name>
<evidence type="ECO:0000256" key="2">
    <source>
        <dbReference type="ARBA" id="ARBA00006339"/>
    </source>
</evidence>
<dbReference type="InterPro" id="IPR005331">
    <property type="entry name" value="Sulfotransferase"/>
</dbReference>